<dbReference type="GO" id="GO:0016779">
    <property type="term" value="F:nucleotidyltransferase activity"/>
    <property type="evidence" value="ECO:0007669"/>
    <property type="project" value="UniProtKB-KW"/>
</dbReference>
<gene>
    <name evidence="2" type="ORF">GCM10009765_03990</name>
</gene>
<dbReference type="InterPro" id="IPR038727">
    <property type="entry name" value="NadR/Ttd14_AAA_dom"/>
</dbReference>
<dbReference type="RefSeq" id="WP_344306526.1">
    <property type="nucleotide sequence ID" value="NZ_BAAANY010000001.1"/>
</dbReference>
<comment type="caution">
    <text evidence="2">The sequence shown here is derived from an EMBL/GenBank/DDBJ whole genome shotgun (WGS) entry which is preliminary data.</text>
</comment>
<sequence>MTYEHGLVVGKFYPPHTGHHHLVRTAAARCRRLTVLVEAASVESIPLADRVAWMRAVHPDVEVVGTRCDVPVDMADEPIWAAQVAVMRAALGNAPVDAVFSSEKYGDELAHRFGAEHVVVDPDRLHVPVSATAIRADLAGQWDFLDPVVRAGLAARLVFVGAESTGTTTVSRLVAEAFRDRGGGWRRTGWVREYGRDYTYEKWRAEGGELDQLVWDQKDFDLIAVEQRRREEEAAAAGSPLLVCDTDAFATAVWERRYLGSWRPRRGLGDFYLLTDHVGVPWLNDGLREGDLAVRAEMTAWFTTALQEAGHAWALLTGSLEQRVQLAIKIAEQTLRQRSTFAKPLG</sequence>
<evidence type="ECO:0000313" key="2">
    <source>
        <dbReference type="EMBL" id="GAA1657692.1"/>
    </source>
</evidence>
<dbReference type="Gene3D" id="3.40.50.620">
    <property type="entry name" value="HUPs"/>
    <property type="match status" value="1"/>
</dbReference>
<keyword evidence="2" id="KW-0808">Transferase</keyword>
<evidence type="ECO:0000259" key="1">
    <source>
        <dbReference type="Pfam" id="PF13521"/>
    </source>
</evidence>
<accession>A0ABP4RR20</accession>
<name>A0ABP4RR20_9ACTN</name>
<dbReference type="PANTHER" id="PTHR37512:SF1">
    <property type="entry name" value="NADR_TTD14 AAA DOMAIN-CONTAINING PROTEIN"/>
    <property type="match status" value="1"/>
</dbReference>
<keyword evidence="2" id="KW-0548">Nucleotidyltransferase</keyword>
<reference evidence="3" key="1">
    <citation type="journal article" date="2019" name="Int. J. Syst. Evol. Microbiol.">
        <title>The Global Catalogue of Microorganisms (GCM) 10K type strain sequencing project: providing services to taxonomists for standard genome sequencing and annotation.</title>
        <authorList>
            <consortium name="The Broad Institute Genomics Platform"/>
            <consortium name="The Broad Institute Genome Sequencing Center for Infectious Disease"/>
            <person name="Wu L."/>
            <person name="Ma J."/>
        </authorList>
    </citation>
    <scope>NUCLEOTIDE SEQUENCE [LARGE SCALE GENOMIC DNA]</scope>
    <source>
        <strain evidence="3">JCM 14718</strain>
    </source>
</reference>
<dbReference type="Pfam" id="PF13521">
    <property type="entry name" value="AAA_28"/>
    <property type="match status" value="1"/>
</dbReference>
<protein>
    <submittedName>
        <fullName evidence="2">Nicotinamide-nucleotide adenylyltransferase</fullName>
    </submittedName>
</protein>
<evidence type="ECO:0000313" key="3">
    <source>
        <dbReference type="Proteomes" id="UP001500618"/>
    </source>
</evidence>
<organism evidence="2 3">
    <name type="scientific">Fodinicola feengrottensis</name>
    <dbReference type="NCBI Taxonomy" id="435914"/>
    <lineage>
        <taxon>Bacteria</taxon>
        <taxon>Bacillati</taxon>
        <taxon>Actinomycetota</taxon>
        <taxon>Actinomycetes</taxon>
        <taxon>Mycobacteriales</taxon>
        <taxon>Fodinicola</taxon>
    </lineage>
</organism>
<proteinExistence type="predicted"/>
<dbReference type="PANTHER" id="PTHR37512">
    <property type="entry name" value="TRIFUNCTIONAL NAD BIOSYNTHESIS/REGULATOR PROTEIN NADR"/>
    <property type="match status" value="1"/>
</dbReference>
<dbReference type="SUPFAM" id="SSF52374">
    <property type="entry name" value="Nucleotidylyl transferase"/>
    <property type="match status" value="1"/>
</dbReference>
<dbReference type="InterPro" id="IPR014729">
    <property type="entry name" value="Rossmann-like_a/b/a_fold"/>
</dbReference>
<dbReference type="Proteomes" id="UP001500618">
    <property type="component" value="Unassembled WGS sequence"/>
</dbReference>
<dbReference type="InterPro" id="IPR052735">
    <property type="entry name" value="NAD_biosynth-regulator"/>
</dbReference>
<feature type="domain" description="NadR/Ttd14 AAA" evidence="1">
    <location>
        <begin position="156"/>
        <end position="323"/>
    </location>
</feature>
<dbReference type="EMBL" id="BAAANY010000001">
    <property type="protein sequence ID" value="GAA1657692.1"/>
    <property type="molecule type" value="Genomic_DNA"/>
</dbReference>
<keyword evidence="3" id="KW-1185">Reference proteome</keyword>
<dbReference type="InterPro" id="IPR027417">
    <property type="entry name" value="P-loop_NTPase"/>
</dbReference>
<dbReference type="Gene3D" id="3.40.50.300">
    <property type="entry name" value="P-loop containing nucleotide triphosphate hydrolases"/>
    <property type="match status" value="1"/>
</dbReference>